<dbReference type="InterPro" id="IPR052776">
    <property type="entry name" value="Chloro_ReproSupport/MetalTrans"/>
</dbReference>
<keyword evidence="1" id="KW-0812">Transmembrane</keyword>
<feature type="transmembrane region" description="Helical" evidence="1">
    <location>
        <begin position="159"/>
        <end position="179"/>
    </location>
</feature>
<gene>
    <name evidence="2" type="ORF">GCM10009020_23410</name>
</gene>
<dbReference type="PANTHER" id="PTHR33876">
    <property type="entry name" value="UNNAMED PRODUCT"/>
    <property type="match status" value="1"/>
</dbReference>
<name>A0AAV3TBQ0_9EURY</name>
<dbReference type="RefSeq" id="WP_343774205.1">
    <property type="nucleotide sequence ID" value="NZ_BAAADV010000004.1"/>
</dbReference>
<comment type="caution">
    <text evidence="2">The sequence shown here is derived from an EMBL/GenBank/DDBJ whole genome shotgun (WGS) entry which is preliminary data.</text>
</comment>
<feature type="transmembrane region" description="Helical" evidence="1">
    <location>
        <begin position="75"/>
        <end position="93"/>
    </location>
</feature>
<dbReference type="PANTHER" id="PTHR33876:SF4">
    <property type="entry name" value="CHLOROPLAST PROTEIN FOR GROWTH AND FERTILITY 2"/>
    <property type="match status" value="1"/>
</dbReference>
<keyword evidence="1" id="KW-0472">Membrane</keyword>
<dbReference type="EMBL" id="BAAADV010000004">
    <property type="protein sequence ID" value="GAA0675127.1"/>
    <property type="molecule type" value="Genomic_DNA"/>
</dbReference>
<keyword evidence="1" id="KW-1133">Transmembrane helix</keyword>
<organism evidence="2 3">
    <name type="scientific">Natronoarchaeum mannanilyticum</name>
    <dbReference type="NCBI Taxonomy" id="926360"/>
    <lineage>
        <taxon>Archaea</taxon>
        <taxon>Methanobacteriati</taxon>
        <taxon>Methanobacteriota</taxon>
        <taxon>Stenosarchaea group</taxon>
        <taxon>Halobacteria</taxon>
        <taxon>Halobacteriales</taxon>
        <taxon>Natronoarchaeaceae</taxon>
    </lineage>
</organism>
<dbReference type="AlphaFoldDB" id="A0AAV3TBQ0"/>
<proteinExistence type="predicted"/>
<feature type="transmembrane region" description="Helical" evidence="1">
    <location>
        <begin position="191"/>
        <end position="209"/>
    </location>
</feature>
<evidence type="ECO:0000313" key="2">
    <source>
        <dbReference type="EMBL" id="GAA0675127.1"/>
    </source>
</evidence>
<feature type="transmembrane region" description="Helical" evidence="1">
    <location>
        <begin position="42"/>
        <end position="63"/>
    </location>
</feature>
<evidence type="ECO:0000256" key="1">
    <source>
        <dbReference type="SAM" id="Phobius"/>
    </source>
</evidence>
<accession>A0AAV3TBQ0</accession>
<evidence type="ECO:0008006" key="4">
    <source>
        <dbReference type="Google" id="ProtNLM"/>
    </source>
</evidence>
<feature type="transmembrane region" description="Helical" evidence="1">
    <location>
        <begin position="130"/>
        <end position="152"/>
    </location>
</feature>
<reference evidence="2 3" key="1">
    <citation type="journal article" date="2019" name="Int. J. Syst. Evol. Microbiol.">
        <title>The Global Catalogue of Microorganisms (GCM) 10K type strain sequencing project: providing services to taxonomists for standard genome sequencing and annotation.</title>
        <authorList>
            <consortium name="The Broad Institute Genomics Platform"/>
            <consortium name="The Broad Institute Genome Sequencing Center for Infectious Disease"/>
            <person name="Wu L."/>
            <person name="Ma J."/>
        </authorList>
    </citation>
    <scope>NUCLEOTIDE SEQUENCE [LARGE SCALE GENOMIC DNA]</scope>
    <source>
        <strain evidence="2 3">JCM 16328</strain>
    </source>
</reference>
<dbReference type="Proteomes" id="UP001500420">
    <property type="component" value="Unassembled WGS sequence"/>
</dbReference>
<keyword evidence="3" id="KW-1185">Reference proteome</keyword>
<evidence type="ECO:0000313" key="3">
    <source>
        <dbReference type="Proteomes" id="UP001500420"/>
    </source>
</evidence>
<protein>
    <recommendedName>
        <fullName evidence="4">High-affinity nickel-transporter protein</fullName>
    </recommendedName>
</protein>
<sequence>MSVLAALAAGAAIGVRHSFEPDHVAAVATLVDDESDDHAGLVGTSWGIGHSIPIALVALAFLLAGRRLPDGVTTLFEVLAGAILVYLGARMLYRLVDVTEHTHDGHTHAHVGLGSLSLGATHSHRADESFLVGIVHGLAGSGAFVVVLVTTAPTLGTGLVLLAAFCVASIATMGALTLLWGRVLDTAARKYLQVGAALASLAVGAALLLGEFADGGRGHGHAHGTGHEHAVAAVELSTEYAPLVAELGLC</sequence>